<dbReference type="Proteomes" id="UP001172681">
    <property type="component" value="Unassembled WGS sequence"/>
</dbReference>
<evidence type="ECO:0000313" key="6">
    <source>
        <dbReference type="EMBL" id="KAJ9642791.1"/>
    </source>
</evidence>
<evidence type="ECO:0000256" key="3">
    <source>
        <dbReference type="ARBA" id="ARBA00024226"/>
    </source>
</evidence>
<dbReference type="GO" id="GO:0004029">
    <property type="term" value="F:aldehyde dehydrogenase (NAD+) activity"/>
    <property type="evidence" value="ECO:0007669"/>
    <property type="project" value="UniProtKB-EC"/>
</dbReference>
<evidence type="ECO:0000256" key="4">
    <source>
        <dbReference type="ARBA" id="ARBA00049194"/>
    </source>
</evidence>
<keyword evidence="2" id="KW-0560">Oxidoreductase</keyword>
<sequence>MASTLDILTSNGKSITVPSGLFINNEFVPSVTDSTIDVQNPWNDEKIGSISAAAVEDVNAAVKAASTAFSSGWRETPATVRSKLLLELATLVERDAEVLATIEAIDAGVLYGDSKNLNIPQAIDTLRYFGKLAGEPSGQLLDIPGGYANVLRQPYGVCAAIVPWNAPLMITIWKLAPALAAGNTIVIKTPEITPLYGQKLAQLIKEAGFPPGVVNIICGLGQVAGQALAEHMEVRKISFTGSGPTGRSILRAAANTNLKKVTLELGGKGASLVFADADLENALFWTSIGSTAHNGQVCALGSRIYVQSSIYDKFIQAFKARASSQTTSHGDPLNESTNKGPVVSAGQHKKILQYIDKGRDEGASLLFGGKALGKGNFVENTVFTDTREDMTIVKEEIFGPVAVIAKFDTEEEVIHKANDSEYGLSAALFTSDISLAHRVSQALEVGTVTVNCWGMLNANTPFGGVKQSGFGRDLGKEALEEWTTVKTVKHFLLGSSKL</sequence>
<dbReference type="EC" id="1.2.1.3" evidence="3"/>
<evidence type="ECO:0000259" key="5">
    <source>
        <dbReference type="Pfam" id="PF00171"/>
    </source>
</evidence>
<proteinExistence type="inferred from homology"/>
<dbReference type="AlphaFoldDB" id="A0AA39D1F7"/>
<dbReference type="FunFam" id="3.40.605.10:FF:000026">
    <property type="entry name" value="Aldehyde dehydrogenase, putative"/>
    <property type="match status" value="1"/>
</dbReference>
<evidence type="ECO:0000256" key="1">
    <source>
        <dbReference type="ARBA" id="ARBA00009986"/>
    </source>
</evidence>
<dbReference type="PANTHER" id="PTHR11699">
    <property type="entry name" value="ALDEHYDE DEHYDROGENASE-RELATED"/>
    <property type="match status" value="1"/>
</dbReference>
<comment type="catalytic activity">
    <reaction evidence="4">
        <text>an aldehyde + NAD(+) + H2O = a carboxylate + NADH + 2 H(+)</text>
        <dbReference type="Rhea" id="RHEA:16185"/>
        <dbReference type="ChEBI" id="CHEBI:15377"/>
        <dbReference type="ChEBI" id="CHEBI:15378"/>
        <dbReference type="ChEBI" id="CHEBI:17478"/>
        <dbReference type="ChEBI" id="CHEBI:29067"/>
        <dbReference type="ChEBI" id="CHEBI:57540"/>
        <dbReference type="ChEBI" id="CHEBI:57945"/>
        <dbReference type="EC" id="1.2.1.3"/>
    </reaction>
</comment>
<accession>A0AA39D1F7</accession>
<reference evidence="6" key="1">
    <citation type="submission" date="2022-10" db="EMBL/GenBank/DDBJ databases">
        <title>Culturing micro-colonial fungi from biological soil crusts in the Mojave desert and describing Neophaeococcomyces mojavensis, and introducing the new genera and species Taxawa tesnikishii.</title>
        <authorList>
            <person name="Kurbessoian T."/>
            <person name="Stajich J.E."/>
        </authorList>
    </citation>
    <scope>NUCLEOTIDE SEQUENCE</scope>
    <source>
        <strain evidence="6">TK_35</strain>
    </source>
</reference>
<dbReference type="Gene3D" id="3.40.309.10">
    <property type="entry name" value="Aldehyde Dehydrogenase, Chain A, domain 2"/>
    <property type="match status" value="1"/>
</dbReference>
<gene>
    <name evidence="6" type="ORF">H2204_002439</name>
</gene>
<dbReference type="FunFam" id="3.40.309.10:FF:000012">
    <property type="entry name" value="Betaine aldehyde dehydrogenase"/>
    <property type="match status" value="1"/>
</dbReference>
<organism evidence="6 7">
    <name type="scientific">Knufia peltigerae</name>
    <dbReference type="NCBI Taxonomy" id="1002370"/>
    <lineage>
        <taxon>Eukaryota</taxon>
        <taxon>Fungi</taxon>
        <taxon>Dikarya</taxon>
        <taxon>Ascomycota</taxon>
        <taxon>Pezizomycotina</taxon>
        <taxon>Eurotiomycetes</taxon>
        <taxon>Chaetothyriomycetidae</taxon>
        <taxon>Chaetothyriales</taxon>
        <taxon>Trichomeriaceae</taxon>
        <taxon>Knufia</taxon>
    </lineage>
</organism>
<keyword evidence="7" id="KW-1185">Reference proteome</keyword>
<dbReference type="Gene3D" id="3.40.605.10">
    <property type="entry name" value="Aldehyde Dehydrogenase, Chain A, domain 1"/>
    <property type="match status" value="1"/>
</dbReference>
<comment type="similarity">
    <text evidence="1">Belongs to the aldehyde dehydrogenase family.</text>
</comment>
<dbReference type="InterPro" id="IPR016161">
    <property type="entry name" value="Ald_DH/histidinol_DH"/>
</dbReference>
<evidence type="ECO:0000256" key="2">
    <source>
        <dbReference type="ARBA" id="ARBA00023002"/>
    </source>
</evidence>
<comment type="caution">
    <text evidence="6">The sequence shown here is derived from an EMBL/GenBank/DDBJ whole genome shotgun (WGS) entry which is preliminary data.</text>
</comment>
<dbReference type="InterPro" id="IPR016163">
    <property type="entry name" value="Ald_DH_C"/>
</dbReference>
<dbReference type="SUPFAM" id="SSF53720">
    <property type="entry name" value="ALDH-like"/>
    <property type="match status" value="1"/>
</dbReference>
<protein>
    <recommendedName>
        <fullName evidence="3">aldehyde dehydrogenase (NAD(+))</fullName>
        <ecNumber evidence="3">1.2.1.3</ecNumber>
    </recommendedName>
</protein>
<dbReference type="FunFam" id="3.40.605.10:FF:000007">
    <property type="entry name" value="NAD/NADP-dependent betaine aldehyde dehydrogenase"/>
    <property type="match status" value="1"/>
</dbReference>
<dbReference type="InterPro" id="IPR016162">
    <property type="entry name" value="Ald_DH_N"/>
</dbReference>
<dbReference type="EMBL" id="JAPDRN010000009">
    <property type="protein sequence ID" value="KAJ9642791.1"/>
    <property type="molecule type" value="Genomic_DNA"/>
</dbReference>
<feature type="domain" description="Aldehyde dehydrogenase" evidence="5">
    <location>
        <begin position="30"/>
        <end position="488"/>
    </location>
</feature>
<dbReference type="InterPro" id="IPR015590">
    <property type="entry name" value="Aldehyde_DH_dom"/>
</dbReference>
<dbReference type="GO" id="GO:0046394">
    <property type="term" value="P:carboxylic acid biosynthetic process"/>
    <property type="evidence" value="ECO:0007669"/>
    <property type="project" value="UniProtKB-ARBA"/>
</dbReference>
<evidence type="ECO:0000313" key="7">
    <source>
        <dbReference type="Proteomes" id="UP001172681"/>
    </source>
</evidence>
<name>A0AA39D1F7_9EURO</name>
<dbReference type="Pfam" id="PF00171">
    <property type="entry name" value="Aldedh"/>
    <property type="match status" value="1"/>
</dbReference>